<keyword evidence="2" id="KW-1185">Reference proteome</keyword>
<accession>A0ACD1DXR8</accession>
<name>A0ACD1DXR8_9BACT</name>
<evidence type="ECO:0000313" key="1">
    <source>
        <dbReference type="EMBL" id="QVL36929.1"/>
    </source>
</evidence>
<sequence length="537" mass="59616">MGSLLLCNLPFAPPTPPHLALPVLAAYLRGRGKSVLCWDGNNAFIHRAARRERIDAGRRLLDVLSRRPQAPSWLGDTARLVDRLGDSLYGLASPEVFRSPQERNLALEAVLALASLGKDERVLFDHGSNSLGVLSTRSPYASKDSIEAAAERKGLLEGFFEEELLPLVDEKVILVGLSVSFAEQFGPALRAASVVREAAPRKPLYLGGSFASYHLRDLADDALFDLVDGIVVGDGESALEELMDREEGGREPEGAVAGLLTRGRRSVPASSGPPLSALPDPDFSDFPPRRYFFPRGRAVLPLRFSRGCWWNRCSFCRGYDGAYDRAEASFLRDQLLRLADRTESESFILSDACLLPDVLYDFARLLLEGDGRFRWNAHFRFHPSLTMEKILLLREAGCSRLFMGLESFSDRILTLMDKGITTELIDRNLQDLAWVGMDVFLYVIVGFPSETEEEARQGLSRLRGHLSRGLSAAVQFNPFILFPDSPVGKDPGRYGLFDVVYDDREDLIAPARSYRGSGMTAERAAELAREFSRSLRP</sequence>
<dbReference type="EMBL" id="CP074691">
    <property type="protein sequence ID" value="QVL36929.1"/>
    <property type="molecule type" value="Genomic_DNA"/>
</dbReference>
<proteinExistence type="predicted"/>
<gene>
    <name evidence="1" type="ORF">KIH16_03920</name>
</gene>
<dbReference type="Proteomes" id="UP000682204">
    <property type="component" value="Chromosome"/>
</dbReference>
<protein>
    <submittedName>
        <fullName evidence="1">Radical SAM protein</fullName>
    </submittedName>
</protein>
<reference evidence="1" key="1">
    <citation type="submission" date="2021-05" db="EMBL/GenBank/DDBJ databases">
        <title>An isolated secondary fermenter in methanogenic hydrocarbon-degrading communities.</title>
        <authorList>
            <person name="Liu Y.-F."/>
            <person name="Liu Z.-l."/>
        </authorList>
    </citation>
    <scope>NUCLEOTIDE SEQUENCE</scope>
    <source>
        <strain evidence="1">L-13</strain>
    </source>
</reference>
<evidence type="ECO:0000313" key="2">
    <source>
        <dbReference type="Proteomes" id="UP000682204"/>
    </source>
</evidence>
<organism evidence="1 2">
    <name type="scientific">Aminirod propionatiphilus</name>
    <dbReference type="NCBI Taxonomy" id="3415223"/>
    <lineage>
        <taxon>Bacteria</taxon>
        <taxon>Thermotogati</taxon>
        <taxon>Synergistota</taxon>
        <taxon>Synergistia</taxon>
        <taxon>Synergistales</taxon>
        <taxon>Aminiphilaceae</taxon>
        <taxon>Aminirod</taxon>
    </lineage>
</organism>